<evidence type="ECO:0000313" key="3">
    <source>
        <dbReference type="EMBL" id="KAF2250288.1"/>
    </source>
</evidence>
<evidence type="ECO:0000259" key="2">
    <source>
        <dbReference type="PROSITE" id="PS00028"/>
    </source>
</evidence>
<organism evidence="3 4">
    <name type="scientific">Trematosphaeria pertusa</name>
    <dbReference type="NCBI Taxonomy" id="390896"/>
    <lineage>
        <taxon>Eukaryota</taxon>
        <taxon>Fungi</taxon>
        <taxon>Dikarya</taxon>
        <taxon>Ascomycota</taxon>
        <taxon>Pezizomycotina</taxon>
        <taxon>Dothideomycetes</taxon>
        <taxon>Pleosporomycetidae</taxon>
        <taxon>Pleosporales</taxon>
        <taxon>Massarineae</taxon>
        <taxon>Trematosphaeriaceae</taxon>
        <taxon>Trematosphaeria</taxon>
    </lineage>
</organism>
<accession>A0A6A6IJP2</accession>
<reference evidence="3" key="1">
    <citation type="journal article" date="2020" name="Stud. Mycol.">
        <title>101 Dothideomycetes genomes: a test case for predicting lifestyles and emergence of pathogens.</title>
        <authorList>
            <person name="Haridas S."/>
            <person name="Albert R."/>
            <person name="Binder M."/>
            <person name="Bloem J."/>
            <person name="Labutti K."/>
            <person name="Salamov A."/>
            <person name="Andreopoulos B."/>
            <person name="Baker S."/>
            <person name="Barry K."/>
            <person name="Bills G."/>
            <person name="Bluhm B."/>
            <person name="Cannon C."/>
            <person name="Castanera R."/>
            <person name="Culley D."/>
            <person name="Daum C."/>
            <person name="Ezra D."/>
            <person name="Gonzalez J."/>
            <person name="Henrissat B."/>
            <person name="Kuo A."/>
            <person name="Liang C."/>
            <person name="Lipzen A."/>
            <person name="Lutzoni F."/>
            <person name="Magnuson J."/>
            <person name="Mondo S."/>
            <person name="Nolan M."/>
            <person name="Ohm R."/>
            <person name="Pangilinan J."/>
            <person name="Park H.-J."/>
            <person name="Ramirez L."/>
            <person name="Alfaro M."/>
            <person name="Sun H."/>
            <person name="Tritt A."/>
            <person name="Yoshinaga Y."/>
            <person name="Zwiers L.-H."/>
            <person name="Turgeon B."/>
            <person name="Goodwin S."/>
            <person name="Spatafora J."/>
            <person name="Crous P."/>
            <person name="Grigoriev I."/>
        </authorList>
    </citation>
    <scope>NUCLEOTIDE SEQUENCE</scope>
    <source>
        <strain evidence="3">CBS 122368</strain>
    </source>
</reference>
<name>A0A6A6IJP2_9PLEO</name>
<dbReference type="AlphaFoldDB" id="A0A6A6IJP2"/>
<evidence type="ECO:0000256" key="1">
    <source>
        <dbReference type="SAM" id="MobiDB-lite"/>
    </source>
</evidence>
<dbReference type="InterPro" id="IPR013087">
    <property type="entry name" value="Znf_C2H2_type"/>
</dbReference>
<dbReference type="InterPro" id="IPR022698">
    <property type="entry name" value="OrsD"/>
</dbReference>
<feature type="compositionally biased region" description="Acidic residues" evidence="1">
    <location>
        <begin position="167"/>
        <end position="177"/>
    </location>
</feature>
<sequence>MSPIRLGLHDLLEYDPRFGVLICRECQYAIQKSALQSHLLRHKIYRSERQRLLSSIAQLDLFEPHQVPLPASSSPPIDALPVISGYRCTAVGCGNLCASAKRMRRHQSEVHGLSELPSSLASFARPVKLQTFFRGTKLRYFEVTVPPSPDAGPVGTAPLAVTTLDREDSDQRDDEEGHLEQVPDADSVTPRPPRRVGKCSQAPPKSSPPDIDLETLTYFHHFTTTTSLTLPVAEHAWPATHYWQADVVLQALRRRWLMCGLLAISACHLVALANDATTARVHRERLEQFSSEFSIGWEESGKCAVAAGIEDDANIVAGQIRCLLCCAHWAFAESPLLDQGIVSEPETMPFRLQSFLTTIRGFVVPDITLHPGDRVQTDDDHGQGEAFAQAKEILRLRTSFSNARSFDTFTPHDGTSSAVFSRLSALPYRMAEAFGRPESTRDVLAALAAIAALVKCCAISFASSEVEVAWRGMATWLTKVSEHFNNMVSCHNPAALVVVAHWAASLVRRAEHCGFWFLKGAAKTTLAQIAEQLPAEDRAVHRLFLEVCEHEP</sequence>
<dbReference type="PROSITE" id="PS00028">
    <property type="entry name" value="ZINC_FINGER_C2H2_1"/>
    <property type="match status" value="1"/>
</dbReference>
<dbReference type="GO" id="GO:0000981">
    <property type="term" value="F:DNA-binding transcription factor activity, RNA polymerase II-specific"/>
    <property type="evidence" value="ECO:0007669"/>
    <property type="project" value="TreeGrafter"/>
</dbReference>
<dbReference type="Proteomes" id="UP000800094">
    <property type="component" value="Unassembled WGS sequence"/>
</dbReference>
<dbReference type="PANTHER" id="PTHR47657:SF3">
    <property type="entry name" value="ORSELLINIC ACID_F9775 BIOSYNTHESIS CLUSTER PROTEIN D-RELATED"/>
    <property type="match status" value="1"/>
</dbReference>
<dbReference type="OrthoDB" id="416217at2759"/>
<protein>
    <recommendedName>
        <fullName evidence="2">C2H2-type domain-containing protein</fullName>
    </recommendedName>
</protein>
<dbReference type="Pfam" id="PF12013">
    <property type="entry name" value="OrsD"/>
    <property type="match status" value="1"/>
</dbReference>
<dbReference type="PANTHER" id="PTHR47657">
    <property type="entry name" value="STEROL REGULATORY ELEMENT-BINDING PROTEIN ECM22"/>
    <property type="match status" value="1"/>
</dbReference>
<dbReference type="EMBL" id="ML987194">
    <property type="protein sequence ID" value="KAF2250288.1"/>
    <property type="molecule type" value="Genomic_DNA"/>
</dbReference>
<feature type="domain" description="C2H2-type" evidence="2">
    <location>
        <begin position="88"/>
        <end position="111"/>
    </location>
</feature>
<evidence type="ECO:0000313" key="4">
    <source>
        <dbReference type="Proteomes" id="UP000800094"/>
    </source>
</evidence>
<keyword evidence="4" id="KW-1185">Reference proteome</keyword>
<gene>
    <name evidence="3" type="ORF">BU26DRAFT_540122</name>
</gene>
<dbReference type="GeneID" id="54584864"/>
<dbReference type="RefSeq" id="XP_033685292.1">
    <property type="nucleotide sequence ID" value="XM_033831534.1"/>
</dbReference>
<feature type="region of interest" description="Disordered" evidence="1">
    <location>
        <begin position="165"/>
        <end position="210"/>
    </location>
</feature>
<dbReference type="InterPro" id="IPR052400">
    <property type="entry name" value="Zn2-C6_fungal_TF"/>
</dbReference>
<dbReference type="SMART" id="SM00355">
    <property type="entry name" value="ZnF_C2H2"/>
    <property type="match status" value="2"/>
</dbReference>
<proteinExistence type="predicted"/>